<keyword evidence="2" id="KW-0808">Transferase</keyword>
<sequence>MLAGLGWLYHDEPVVDLTPAETYVPAPVERTTGARSSLDPAWVRRTAERTGIPAPAVRAYATAQTSGVAGCDLGWTTLAGIGWVESQHGTLYGRTLRADGTSSSPILGPALDGREGFAAIRATPAGTAWHGDSTWEHAVGPMQFLPSTWAGVAVDGDRDGSRDPFDLDDAAAGAARYLCADGDLDSSQAWTAAVLRYNRSEAYARDVAAAALEYADEAAG</sequence>
<evidence type="ECO:0000313" key="3">
    <source>
        <dbReference type="Proteomes" id="UP001139485"/>
    </source>
</evidence>
<evidence type="ECO:0000259" key="1">
    <source>
        <dbReference type="Pfam" id="PF13406"/>
    </source>
</evidence>
<dbReference type="Gene3D" id="1.10.530.10">
    <property type="match status" value="1"/>
</dbReference>
<dbReference type="SUPFAM" id="SSF53955">
    <property type="entry name" value="Lysozyme-like"/>
    <property type="match status" value="1"/>
</dbReference>
<dbReference type="GO" id="GO:0008933">
    <property type="term" value="F:peptidoglycan lytic transglycosylase activity"/>
    <property type="evidence" value="ECO:0007669"/>
    <property type="project" value="TreeGrafter"/>
</dbReference>
<accession>A0A9X2D6F5</accession>
<dbReference type="PANTHER" id="PTHR30163:SF8">
    <property type="entry name" value="LYTIC MUREIN TRANSGLYCOSYLASE"/>
    <property type="match status" value="1"/>
</dbReference>
<dbReference type="GO" id="GO:0016757">
    <property type="term" value="F:glycosyltransferase activity"/>
    <property type="evidence" value="ECO:0007669"/>
    <property type="project" value="UniProtKB-KW"/>
</dbReference>
<name>A0A9X2D6F5_9ACTN</name>
<organism evidence="2 3">
    <name type="scientific">Nocardioides bruguierae</name>
    <dbReference type="NCBI Taxonomy" id="2945102"/>
    <lineage>
        <taxon>Bacteria</taxon>
        <taxon>Bacillati</taxon>
        <taxon>Actinomycetota</taxon>
        <taxon>Actinomycetes</taxon>
        <taxon>Propionibacteriales</taxon>
        <taxon>Nocardioidaceae</taxon>
        <taxon>Nocardioides</taxon>
    </lineage>
</organism>
<dbReference type="PANTHER" id="PTHR30163">
    <property type="entry name" value="MEMBRANE-BOUND LYTIC MUREIN TRANSGLYCOSYLASE B"/>
    <property type="match status" value="1"/>
</dbReference>
<dbReference type="InterPro" id="IPR043426">
    <property type="entry name" value="MltB-like"/>
</dbReference>
<dbReference type="GO" id="GO:0009253">
    <property type="term" value="P:peptidoglycan catabolic process"/>
    <property type="evidence" value="ECO:0007669"/>
    <property type="project" value="TreeGrafter"/>
</dbReference>
<gene>
    <name evidence="2" type="ORF">M8330_07080</name>
</gene>
<proteinExistence type="predicted"/>
<dbReference type="AlphaFoldDB" id="A0A9X2D6F5"/>
<dbReference type="EC" id="2.4.-.-" evidence="2"/>
<feature type="domain" description="Transglycosylase SLT" evidence="1">
    <location>
        <begin position="133"/>
        <end position="182"/>
    </location>
</feature>
<dbReference type="Pfam" id="PF13406">
    <property type="entry name" value="SLT_2"/>
    <property type="match status" value="1"/>
</dbReference>
<reference evidence="2" key="1">
    <citation type="submission" date="2022-05" db="EMBL/GenBank/DDBJ databases">
        <authorList>
            <person name="Tuo L."/>
        </authorList>
    </citation>
    <scope>NUCLEOTIDE SEQUENCE</scope>
    <source>
        <strain evidence="2">BSK12Z-4</strain>
    </source>
</reference>
<protein>
    <submittedName>
        <fullName evidence="2">Lytic murein transglycosylase</fullName>
        <ecNumber evidence="2">2.4.-.-</ecNumber>
    </submittedName>
</protein>
<dbReference type="Proteomes" id="UP001139485">
    <property type="component" value="Unassembled WGS sequence"/>
</dbReference>
<dbReference type="EMBL" id="JAMOIL010000008">
    <property type="protein sequence ID" value="MCM0620058.1"/>
    <property type="molecule type" value="Genomic_DNA"/>
</dbReference>
<keyword evidence="2" id="KW-0328">Glycosyltransferase</keyword>
<keyword evidence="3" id="KW-1185">Reference proteome</keyword>
<comment type="caution">
    <text evidence="2">The sequence shown here is derived from an EMBL/GenBank/DDBJ whole genome shotgun (WGS) entry which is preliminary data.</text>
</comment>
<dbReference type="InterPro" id="IPR023346">
    <property type="entry name" value="Lysozyme-like_dom_sf"/>
</dbReference>
<dbReference type="RefSeq" id="WP_250826746.1">
    <property type="nucleotide sequence ID" value="NZ_JAMOIL010000008.1"/>
</dbReference>
<dbReference type="InterPro" id="IPR031304">
    <property type="entry name" value="SLT_2"/>
</dbReference>
<evidence type="ECO:0000313" key="2">
    <source>
        <dbReference type="EMBL" id="MCM0620058.1"/>
    </source>
</evidence>